<dbReference type="Proteomes" id="UP000184139">
    <property type="component" value="Unassembled WGS sequence"/>
</dbReference>
<evidence type="ECO:0008006" key="3">
    <source>
        <dbReference type="Google" id="ProtNLM"/>
    </source>
</evidence>
<dbReference type="EMBL" id="FQXS01000043">
    <property type="protein sequence ID" value="SHI13012.1"/>
    <property type="molecule type" value="Genomic_DNA"/>
</dbReference>
<dbReference type="OrthoDB" id="5392015at2"/>
<name>A0A1M5YLX5_9BACT</name>
<dbReference type="RefSeq" id="WP_073379182.1">
    <property type="nucleotide sequence ID" value="NZ_FQXS01000043.1"/>
</dbReference>
<evidence type="ECO:0000313" key="2">
    <source>
        <dbReference type="Proteomes" id="UP000184139"/>
    </source>
</evidence>
<keyword evidence="2" id="KW-1185">Reference proteome</keyword>
<reference evidence="1 2" key="1">
    <citation type="submission" date="2016-11" db="EMBL/GenBank/DDBJ databases">
        <authorList>
            <person name="Jaros S."/>
            <person name="Januszkiewicz K."/>
            <person name="Wedrychowicz H."/>
        </authorList>
    </citation>
    <scope>NUCLEOTIDE SEQUENCE [LARGE SCALE GENOMIC DNA]</scope>
    <source>
        <strain evidence="1 2">DSM 9705</strain>
    </source>
</reference>
<accession>A0A1M5YLX5</accession>
<protein>
    <recommendedName>
        <fullName evidence="3">Integrase core domain-containing protein</fullName>
    </recommendedName>
</protein>
<proteinExistence type="predicted"/>
<sequence>MGWFYLQAVVDTFGGSAFGKLYTIKRQETAADILNDKVLPFYSSHDIVIVAVLTDNGTQYKGRPMNHL</sequence>
<evidence type="ECO:0000313" key="1">
    <source>
        <dbReference type="EMBL" id="SHI13012.1"/>
    </source>
</evidence>
<dbReference type="AlphaFoldDB" id="A0A1M5YLX5"/>
<gene>
    <name evidence="1" type="ORF">SAMN02745124_04204</name>
</gene>
<organism evidence="1 2">
    <name type="scientific">Desulfofustis glycolicus DSM 9705</name>
    <dbReference type="NCBI Taxonomy" id="1121409"/>
    <lineage>
        <taxon>Bacteria</taxon>
        <taxon>Pseudomonadati</taxon>
        <taxon>Thermodesulfobacteriota</taxon>
        <taxon>Desulfobulbia</taxon>
        <taxon>Desulfobulbales</taxon>
        <taxon>Desulfocapsaceae</taxon>
        <taxon>Desulfofustis</taxon>
    </lineage>
</organism>